<sequence length="73" mass="7851">MTAPITVHRPSASGGRRVSVRTAGLDTDLGVAYSDADVEEFLRRAGLPEGVSLLDDPTWVDWSGDRGWDAGQH</sequence>
<keyword evidence="2" id="KW-1185">Reference proteome</keyword>
<dbReference type="EMBL" id="CP094298">
    <property type="protein sequence ID" value="UNZ00908.1"/>
    <property type="molecule type" value="Genomic_DNA"/>
</dbReference>
<accession>A0ABY3YTV0</accession>
<organism evidence="1 2">
    <name type="scientific">Streptomyces rimosus subsp. rimosus</name>
    <dbReference type="NCBI Taxonomy" id="132474"/>
    <lineage>
        <taxon>Bacteria</taxon>
        <taxon>Bacillati</taxon>
        <taxon>Actinomycetota</taxon>
        <taxon>Actinomycetes</taxon>
        <taxon>Kitasatosporales</taxon>
        <taxon>Streptomycetaceae</taxon>
        <taxon>Streptomyces</taxon>
    </lineage>
</organism>
<protein>
    <submittedName>
        <fullName evidence="1">Uncharacterized protein</fullName>
    </submittedName>
</protein>
<reference evidence="1 2" key="1">
    <citation type="submission" date="2022-03" db="EMBL/GenBank/DDBJ databases">
        <title>Complete genome of Streptomyces rimosus ssp. rimosus R7 (=ATCC 10970).</title>
        <authorList>
            <person name="Beganovic S."/>
            <person name="Ruckert C."/>
            <person name="Busche T."/>
            <person name="Kalinowski J."/>
            <person name="Wittmann C."/>
        </authorList>
    </citation>
    <scope>NUCLEOTIDE SEQUENCE [LARGE SCALE GENOMIC DNA]</scope>
    <source>
        <strain evidence="1 2">R7</strain>
    </source>
</reference>
<name>A0ABY3YTV0_STRRM</name>
<evidence type="ECO:0000313" key="1">
    <source>
        <dbReference type="EMBL" id="UNZ00908.1"/>
    </source>
</evidence>
<proteinExistence type="predicted"/>
<gene>
    <name evidence="1" type="ORF">SRIMR7_02035</name>
</gene>
<dbReference type="RefSeq" id="WP_003981743.1">
    <property type="nucleotide sequence ID" value="NZ_CP094298.1"/>
</dbReference>
<dbReference type="Proteomes" id="UP000829494">
    <property type="component" value="Chromosome"/>
</dbReference>
<dbReference type="GeneID" id="66860009"/>
<evidence type="ECO:0000313" key="2">
    <source>
        <dbReference type="Proteomes" id="UP000829494"/>
    </source>
</evidence>